<feature type="region of interest" description="Disordered" evidence="1">
    <location>
        <begin position="260"/>
        <end position="344"/>
    </location>
</feature>
<feature type="compositionally biased region" description="Low complexity" evidence="1">
    <location>
        <begin position="617"/>
        <end position="628"/>
    </location>
</feature>
<gene>
    <name evidence="2" type="ORF">GOCE00092_LOCUS19758</name>
</gene>
<dbReference type="AlphaFoldDB" id="A0A7S1VE84"/>
<name>A0A7S1VE84_9STRA</name>
<sequence>MLSSKQRDEVRILMEKAHDYLWQGHVPDTFGSSLTTGTTINEVGSALEWQKEAVAKDRKENRCPPVVGAQMSKELSQYKPYHDVFSNVVANWTQEDNCNWMEGYVIAYQLVSTGDEYGDVRTYDIRFDNKKNEPHIVYGISEVWVESREDYLWQSKCLPEFWLGVKRVTKICDDDFIQKRGYYEVGMDEGVPYNSLVDALRAHDAALLRQHGNEIRRAQLNFPEEFEMARRSSEISDSESSTQYHVDMDTLTEVGSSANNQARDGAHVGRIPEGTSAGKKTETEATSSSLDNEESKDDNECMDDEDYVESGEESSGEPSCANSVVGSGATRPTRVSNENNQTRLPRELQELAEVSASCYGNCDTDIDSTSTDPRVNWMAVYKKAPPSLMKYLDNKTSRRGYGATRSKKSACIPTRHKKAFVAYYRQLIERSSSAENEDGGAQIAMEGSSHATKTTNGLPKVVPPEASSLEQIGADHDENTRQERKNQDSEEPAARPSDLMRCLRRELVEIAQLSSAFRPGARGMEAATMWKEVYANASPTTQSYMDSKSPNRDFHSLKNKLNKIAPTEVKDAFVALRKHFHAMQQNETSTRTKQTSSFPSVASRASQETSSSPADTSGLSSKGLSKSKPSNTSRVQVMKGSDRSLRKHRNSDREVARSSLKLGTDSISASDPNGSPTMSKKRGSPSLLDNERQRGRQKVAVDESVASHESMGEVDESNMSAKSGDYGSSVPALTAWHKTKHRRCSKAYEEEAEKRWQEFGKELEKLWSDQNRPWRYLQADHTSRWGKLVETETDELDLTIALISKSRDTILVPSGDEDELDSQLREYCSKRLDVHLNLQKVRLKGIVDWLKEQEEDFSNQKPSVQLEQWPQFFKTVDLTYSEFRTMELSALNERLQAYDQLFEEGVGTLASISPTALEPH</sequence>
<organism evidence="2">
    <name type="scientific">Grammatophora oceanica</name>
    <dbReference type="NCBI Taxonomy" id="210454"/>
    <lineage>
        <taxon>Eukaryota</taxon>
        <taxon>Sar</taxon>
        <taxon>Stramenopiles</taxon>
        <taxon>Ochrophyta</taxon>
        <taxon>Bacillariophyta</taxon>
        <taxon>Fragilariophyceae</taxon>
        <taxon>Fragilariophycidae</taxon>
        <taxon>Rhabdonematales</taxon>
        <taxon>Grammatophoraceae</taxon>
        <taxon>Grammatophora</taxon>
    </lineage>
</organism>
<evidence type="ECO:0000256" key="1">
    <source>
        <dbReference type="SAM" id="MobiDB-lite"/>
    </source>
</evidence>
<feature type="region of interest" description="Disordered" evidence="1">
    <location>
        <begin position="584"/>
        <end position="727"/>
    </location>
</feature>
<feature type="compositionally biased region" description="Polar residues" evidence="1">
    <location>
        <begin position="333"/>
        <end position="343"/>
    </location>
</feature>
<feature type="compositionally biased region" description="Polar residues" evidence="1">
    <location>
        <begin position="584"/>
        <end position="615"/>
    </location>
</feature>
<feature type="region of interest" description="Disordered" evidence="1">
    <location>
        <begin position="470"/>
        <end position="499"/>
    </location>
</feature>
<protein>
    <submittedName>
        <fullName evidence="2">Uncharacterized protein</fullName>
    </submittedName>
</protein>
<accession>A0A7S1VE84</accession>
<dbReference type="EMBL" id="HBGK01038088">
    <property type="protein sequence ID" value="CAD9297008.1"/>
    <property type="molecule type" value="Transcribed_RNA"/>
</dbReference>
<feature type="compositionally biased region" description="Basic and acidic residues" evidence="1">
    <location>
        <begin position="473"/>
        <end position="488"/>
    </location>
</feature>
<feature type="compositionally biased region" description="Polar residues" evidence="1">
    <location>
        <begin position="665"/>
        <end position="678"/>
    </location>
</feature>
<proteinExistence type="predicted"/>
<feature type="compositionally biased region" description="Acidic residues" evidence="1">
    <location>
        <begin position="291"/>
        <end position="315"/>
    </location>
</feature>
<reference evidence="2" key="1">
    <citation type="submission" date="2021-01" db="EMBL/GenBank/DDBJ databases">
        <authorList>
            <person name="Corre E."/>
            <person name="Pelletier E."/>
            <person name="Niang G."/>
            <person name="Scheremetjew M."/>
            <person name="Finn R."/>
            <person name="Kale V."/>
            <person name="Holt S."/>
            <person name="Cochrane G."/>
            <person name="Meng A."/>
            <person name="Brown T."/>
            <person name="Cohen L."/>
        </authorList>
    </citation>
    <scope>NUCLEOTIDE SEQUENCE</scope>
    <source>
        <strain evidence="2">CCMP 410</strain>
    </source>
</reference>
<evidence type="ECO:0000313" key="2">
    <source>
        <dbReference type="EMBL" id="CAD9297008.1"/>
    </source>
</evidence>